<dbReference type="PANTHER" id="PTHR23522">
    <property type="entry name" value="BLL5896 PROTEIN"/>
    <property type="match status" value="1"/>
</dbReference>
<keyword evidence="3" id="KW-1003">Cell membrane</keyword>
<dbReference type="Gene3D" id="1.20.1250.20">
    <property type="entry name" value="MFS general substrate transporter like domains"/>
    <property type="match status" value="2"/>
</dbReference>
<sequence length="409" mass="44992">MNFANVKYKLSAMMFVQFFIWGSWYVTMGTYLGETLHFNGIQIGLAYGTVAIASMISPFIVGMIADRFFSANHVMAFLNIVGAGLLAWLSTIDDFSLFFPVLIIYSICYMPTTALCNSISFSNLKDPGNEFSRIRLLGSLGWIGACLLVSALKIEHLSSPFLIASFTSVLGAGIGLWLPTKTPAKQVAKVNIAQMLGFDAFKLTRQRSFTVLLVFSALTCMPLAFYDSFTNLFMNNTQINNAAAAMSMGQAVEICFLFTFPFFLRKLKFKGCIGTAIFVWIILYGLLAISAATGIKGLVYLALPLHGFCFTFFFVAGQLYVDKQAPENLRNSAQGLITFATYGAGKYIGTLIAGNVVNHHTSNGVYAWDVIWTVPCLFACLIFAGFMLLFKENEKETARAVSTINLESN</sequence>
<organism evidence="8 9">
    <name type="scientific">Parabacteroides chartae</name>
    <dbReference type="NCBI Taxonomy" id="1037355"/>
    <lineage>
        <taxon>Bacteria</taxon>
        <taxon>Pseudomonadati</taxon>
        <taxon>Bacteroidota</taxon>
        <taxon>Bacteroidia</taxon>
        <taxon>Bacteroidales</taxon>
        <taxon>Tannerellaceae</taxon>
        <taxon>Parabacteroides</taxon>
    </lineage>
</organism>
<feature type="transmembrane region" description="Helical" evidence="7">
    <location>
        <begin position="333"/>
        <end position="353"/>
    </location>
</feature>
<feature type="transmembrane region" description="Helical" evidence="7">
    <location>
        <begin position="246"/>
        <end position="264"/>
    </location>
</feature>
<dbReference type="InterPro" id="IPR036259">
    <property type="entry name" value="MFS_trans_sf"/>
</dbReference>
<evidence type="ECO:0000313" key="9">
    <source>
        <dbReference type="Proteomes" id="UP000190852"/>
    </source>
</evidence>
<evidence type="ECO:0000256" key="1">
    <source>
        <dbReference type="ARBA" id="ARBA00004651"/>
    </source>
</evidence>
<evidence type="ECO:0000256" key="4">
    <source>
        <dbReference type="ARBA" id="ARBA00022692"/>
    </source>
</evidence>
<dbReference type="SUPFAM" id="SSF103473">
    <property type="entry name" value="MFS general substrate transporter"/>
    <property type="match status" value="1"/>
</dbReference>
<evidence type="ECO:0000313" key="8">
    <source>
        <dbReference type="EMBL" id="SKB84716.1"/>
    </source>
</evidence>
<accession>A0A1T5ELG4</accession>
<keyword evidence="5 7" id="KW-1133">Transmembrane helix</keyword>
<protein>
    <submittedName>
        <fullName evidence="8">Nucleoside transporter</fullName>
    </submittedName>
</protein>
<dbReference type="Proteomes" id="UP000190852">
    <property type="component" value="Unassembled WGS sequence"/>
</dbReference>
<dbReference type="GO" id="GO:0015212">
    <property type="term" value="F:cytidine transmembrane transporter activity"/>
    <property type="evidence" value="ECO:0007669"/>
    <property type="project" value="TreeGrafter"/>
</dbReference>
<evidence type="ECO:0000256" key="3">
    <source>
        <dbReference type="ARBA" id="ARBA00022475"/>
    </source>
</evidence>
<dbReference type="GO" id="GO:0015213">
    <property type="term" value="F:uridine transmembrane transporter activity"/>
    <property type="evidence" value="ECO:0007669"/>
    <property type="project" value="TreeGrafter"/>
</dbReference>
<dbReference type="Pfam" id="PF03825">
    <property type="entry name" value="Nuc_H_symport"/>
    <property type="match status" value="1"/>
</dbReference>
<feature type="transmembrane region" description="Helical" evidence="7">
    <location>
        <begin position="12"/>
        <end position="32"/>
    </location>
</feature>
<evidence type="ECO:0000256" key="7">
    <source>
        <dbReference type="SAM" id="Phobius"/>
    </source>
</evidence>
<dbReference type="InterPro" id="IPR004740">
    <property type="entry name" value="Nuc_H_symport"/>
</dbReference>
<feature type="transmembrane region" description="Helical" evidence="7">
    <location>
        <begin position="365"/>
        <end position="390"/>
    </location>
</feature>
<evidence type="ECO:0000256" key="2">
    <source>
        <dbReference type="ARBA" id="ARBA00022448"/>
    </source>
</evidence>
<keyword evidence="9" id="KW-1185">Reference proteome</keyword>
<feature type="transmembrane region" description="Helical" evidence="7">
    <location>
        <begin position="298"/>
        <end position="321"/>
    </location>
</feature>
<proteinExistence type="predicted"/>
<feature type="transmembrane region" description="Helical" evidence="7">
    <location>
        <begin position="160"/>
        <end position="179"/>
    </location>
</feature>
<feature type="transmembrane region" description="Helical" evidence="7">
    <location>
        <begin position="71"/>
        <end position="89"/>
    </location>
</feature>
<keyword evidence="4 7" id="KW-0812">Transmembrane</keyword>
<dbReference type="RefSeq" id="WP_079684423.1">
    <property type="nucleotide sequence ID" value="NZ_FUYQ01000028.1"/>
</dbReference>
<dbReference type="EMBL" id="FUYQ01000028">
    <property type="protein sequence ID" value="SKB84716.1"/>
    <property type="molecule type" value="Genomic_DNA"/>
</dbReference>
<keyword evidence="6 7" id="KW-0472">Membrane</keyword>
<dbReference type="PANTHER" id="PTHR23522:SF4">
    <property type="entry name" value="NUCLEOSIDE PERMEASE NUPG-RELATED"/>
    <property type="match status" value="1"/>
</dbReference>
<feature type="transmembrane region" description="Helical" evidence="7">
    <location>
        <begin position="271"/>
        <end position="292"/>
    </location>
</feature>
<feature type="transmembrane region" description="Helical" evidence="7">
    <location>
        <begin position="44"/>
        <end position="64"/>
    </location>
</feature>
<dbReference type="AlphaFoldDB" id="A0A1T5ELG4"/>
<reference evidence="9" key="1">
    <citation type="submission" date="2017-02" db="EMBL/GenBank/DDBJ databases">
        <authorList>
            <person name="Varghese N."/>
            <person name="Submissions S."/>
        </authorList>
    </citation>
    <scope>NUCLEOTIDE SEQUENCE [LARGE SCALE GENOMIC DNA]</scope>
    <source>
        <strain evidence="9">DSM 24967</strain>
    </source>
</reference>
<feature type="transmembrane region" description="Helical" evidence="7">
    <location>
        <begin position="95"/>
        <end position="116"/>
    </location>
</feature>
<keyword evidence="2" id="KW-0813">Transport</keyword>
<evidence type="ECO:0000256" key="6">
    <source>
        <dbReference type="ARBA" id="ARBA00023136"/>
    </source>
</evidence>
<feature type="transmembrane region" description="Helical" evidence="7">
    <location>
        <begin position="209"/>
        <end position="226"/>
    </location>
</feature>
<dbReference type="GO" id="GO:0005886">
    <property type="term" value="C:plasma membrane"/>
    <property type="evidence" value="ECO:0007669"/>
    <property type="project" value="UniProtKB-SubCell"/>
</dbReference>
<evidence type="ECO:0000256" key="5">
    <source>
        <dbReference type="ARBA" id="ARBA00022989"/>
    </source>
</evidence>
<comment type="subcellular location">
    <subcellularLocation>
        <location evidence="1">Cell membrane</location>
        <topology evidence="1">Multi-pass membrane protein</topology>
    </subcellularLocation>
</comment>
<feature type="transmembrane region" description="Helical" evidence="7">
    <location>
        <begin position="136"/>
        <end position="154"/>
    </location>
</feature>
<name>A0A1T5ELG4_9BACT</name>
<gene>
    <name evidence="8" type="ORF">SAMN05660349_03026</name>
</gene>